<accession>A0AAV5T9M9</accession>
<feature type="non-terminal residue" evidence="2">
    <location>
        <position position="1"/>
    </location>
</feature>
<name>A0AAV5T9M9_9BILA</name>
<reference evidence="2" key="1">
    <citation type="submission" date="2023-10" db="EMBL/GenBank/DDBJ databases">
        <title>Genome assembly of Pristionchus species.</title>
        <authorList>
            <person name="Yoshida K."/>
            <person name="Sommer R.J."/>
        </authorList>
    </citation>
    <scope>NUCLEOTIDE SEQUENCE</scope>
    <source>
        <strain evidence="2">RS0144</strain>
    </source>
</reference>
<evidence type="ECO:0000256" key="1">
    <source>
        <dbReference type="SAM" id="MobiDB-lite"/>
    </source>
</evidence>
<comment type="caution">
    <text evidence="2">The sequence shown here is derived from an EMBL/GenBank/DDBJ whole genome shotgun (WGS) entry which is preliminary data.</text>
</comment>
<evidence type="ECO:0000313" key="2">
    <source>
        <dbReference type="EMBL" id="GMS88356.1"/>
    </source>
</evidence>
<dbReference type="AlphaFoldDB" id="A0AAV5T9M9"/>
<feature type="non-terminal residue" evidence="2">
    <location>
        <position position="125"/>
    </location>
</feature>
<proteinExistence type="predicted"/>
<evidence type="ECO:0000313" key="3">
    <source>
        <dbReference type="Proteomes" id="UP001432027"/>
    </source>
</evidence>
<protein>
    <submittedName>
        <fullName evidence="2">Uncharacterized protein</fullName>
    </submittedName>
</protein>
<feature type="compositionally biased region" description="Basic and acidic residues" evidence="1">
    <location>
        <begin position="64"/>
        <end position="82"/>
    </location>
</feature>
<dbReference type="EMBL" id="BTSX01000003">
    <property type="protein sequence ID" value="GMS88356.1"/>
    <property type="molecule type" value="Genomic_DNA"/>
</dbReference>
<organism evidence="2 3">
    <name type="scientific">Pristionchus entomophagus</name>
    <dbReference type="NCBI Taxonomy" id="358040"/>
    <lineage>
        <taxon>Eukaryota</taxon>
        <taxon>Metazoa</taxon>
        <taxon>Ecdysozoa</taxon>
        <taxon>Nematoda</taxon>
        <taxon>Chromadorea</taxon>
        <taxon>Rhabditida</taxon>
        <taxon>Rhabditina</taxon>
        <taxon>Diplogasteromorpha</taxon>
        <taxon>Diplogasteroidea</taxon>
        <taxon>Neodiplogasteridae</taxon>
        <taxon>Pristionchus</taxon>
    </lineage>
</organism>
<feature type="region of interest" description="Disordered" evidence="1">
    <location>
        <begin position="64"/>
        <end position="88"/>
    </location>
</feature>
<keyword evidence="3" id="KW-1185">Reference proteome</keyword>
<gene>
    <name evidence="2" type="ORF">PENTCL1PPCAC_10531</name>
</gene>
<sequence>VVYDNLTEVCEYNKNSRSPTGIVTDESKVEEILKLRRFCQDTETSMERLDMPFPFIACPIDTRTKENDNEDQSIRDHKRPLESSKIGNTHMHSIMALVRNSDNKFKENCDQHLREITVTKIRQEV</sequence>
<dbReference type="Proteomes" id="UP001432027">
    <property type="component" value="Unassembled WGS sequence"/>
</dbReference>